<gene>
    <name evidence="2" type="ORF">CBY09_20155</name>
</gene>
<sequence>MNAPLDPSAVKPLERKGSLLRTVRAVAWSLVGLRKGSEYQQDVEKLNPLHIIVVGLVAVFLLVMGLMALVNWVV</sequence>
<protein>
    <recommendedName>
        <fullName evidence="4">DUF2970 domain-containing protein</fullName>
    </recommendedName>
</protein>
<evidence type="ECO:0000313" key="3">
    <source>
        <dbReference type="Proteomes" id="UP000215441"/>
    </source>
</evidence>
<name>A0A235EIS0_9BURK</name>
<evidence type="ECO:0000313" key="2">
    <source>
        <dbReference type="EMBL" id="OYD48345.1"/>
    </source>
</evidence>
<dbReference type="EMBL" id="NOIG01000012">
    <property type="protein sequence ID" value="OYD48345.1"/>
    <property type="molecule type" value="Genomic_DNA"/>
</dbReference>
<keyword evidence="1" id="KW-0472">Membrane</keyword>
<feature type="transmembrane region" description="Helical" evidence="1">
    <location>
        <begin position="49"/>
        <end position="73"/>
    </location>
</feature>
<evidence type="ECO:0000256" key="1">
    <source>
        <dbReference type="SAM" id="Phobius"/>
    </source>
</evidence>
<keyword evidence="1" id="KW-1133">Transmembrane helix</keyword>
<dbReference type="InterPro" id="IPR021344">
    <property type="entry name" value="DUF2970"/>
</dbReference>
<reference evidence="2 3" key="1">
    <citation type="submission" date="2017-07" db="EMBL/GenBank/DDBJ databases">
        <title>Acidovorax KNDSW TSA 6 genome sequence and assembly.</title>
        <authorList>
            <person name="Mayilraj S."/>
        </authorList>
    </citation>
    <scope>NUCLEOTIDE SEQUENCE [LARGE SCALE GENOMIC DNA]</scope>
    <source>
        <strain evidence="2 3">KNDSW-TSA6</strain>
    </source>
</reference>
<accession>A0A235EIS0</accession>
<evidence type="ECO:0008006" key="4">
    <source>
        <dbReference type="Google" id="ProtNLM"/>
    </source>
</evidence>
<dbReference type="Pfam" id="PF11174">
    <property type="entry name" value="DUF2970"/>
    <property type="match status" value="1"/>
</dbReference>
<dbReference type="Proteomes" id="UP000215441">
    <property type="component" value="Unassembled WGS sequence"/>
</dbReference>
<dbReference type="OrthoDB" id="8657357at2"/>
<dbReference type="RefSeq" id="WP_094291352.1">
    <property type="nucleotide sequence ID" value="NZ_JAMXHW010000008.1"/>
</dbReference>
<comment type="caution">
    <text evidence="2">The sequence shown here is derived from an EMBL/GenBank/DDBJ whole genome shotgun (WGS) entry which is preliminary data.</text>
</comment>
<dbReference type="AlphaFoldDB" id="A0A235EIS0"/>
<proteinExistence type="predicted"/>
<keyword evidence="1" id="KW-0812">Transmembrane</keyword>
<keyword evidence="3" id="KW-1185">Reference proteome</keyword>
<organism evidence="2 3">
    <name type="scientific">Acidovorax kalamii</name>
    <dbReference type="NCBI Taxonomy" id="2004485"/>
    <lineage>
        <taxon>Bacteria</taxon>
        <taxon>Pseudomonadati</taxon>
        <taxon>Pseudomonadota</taxon>
        <taxon>Betaproteobacteria</taxon>
        <taxon>Burkholderiales</taxon>
        <taxon>Comamonadaceae</taxon>
        <taxon>Acidovorax</taxon>
    </lineage>
</organism>